<proteinExistence type="predicted"/>
<organism evidence="6 7">
    <name type="scientific">Stentor coeruleus</name>
    <dbReference type="NCBI Taxonomy" id="5963"/>
    <lineage>
        <taxon>Eukaryota</taxon>
        <taxon>Sar</taxon>
        <taxon>Alveolata</taxon>
        <taxon>Ciliophora</taxon>
        <taxon>Postciliodesmatophora</taxon>
        <taxon>Heterotrichea</taxon>
        <taxon>Heterotrichida</taxon>
        <taxon>Stentoridae</taxon>
        <taxon>Stentor</taxon>
    </lineage>
</organism>
<dbReference type="InterPro" id="IPR007941">
    <property type="entry name" value="DUF726"/>
</dbReference>
<keyword evidence="7" id="KW-1185">Reference proteome</keyword>
<evidence type="ECO:0000313" key="6">
    <source>
        <dbReference type="EMBL" id="OMJ72440.1"/>
    </source>
</evidence>
<keyword evidence="4 5" id="KW-0472">Membrane</keyword>
<evidence type="ECO:0000256" key="2">
    <source>
        <dbReference type="ARBA" id="ARBA00022692"/>
    </source>
</evidence>
<keyword evidence="3 5" id="KW-1133">Transmembrane helix</keyword>
<comment type="caution">
    <text evidence="6">The sequence shown here is derived from an EMBL/GenBank/DDBJ whole genome shotgun (WGS) entry which is preliminary data.</text>
</comment>
<evidence type="ECO:0000313" key="7">
    <source>
        <dbReference type="Proteomes" id="UP000187209"/>
    </source>
</evidence>
<gene>
    <name evidence="6" type="ORF">SteCoe_29120</name>
</gene>
<accession>A0A1R2B754</accession>
<dbReference type="GO" id="GO:0016020">
    <property type="term" value="C:membrane"/>
    <property type="evidence" value="ECO:0007669"/>
    <property type="project" value="UniProtKB-SubCell"/>
</dbReference>
<sequence length="724" mass="83160">MVKKRDLKKIVEELTAWNETIKYPQNPKTLEQCWAYNLEQSMEKNKIQGPLEANDLARVRNATVENFLEANIEAIKALLSDQVEQEAGKLIQILSVSANYQEFFGKIQDFLTEAYERLSEIHRNYMGNEEILNGFNEVLSSLDEKVVEACKVAKPNLFMSMDAKIRSYIDERYKASDEITNSVLGLTSKEQYTKIILLCGQESEKVASFTLESYHIFPSVLLNLYQNMIKNRITEHWMQARDEEFEKLEYNFSIFLDTILLKIQHKELAAFDKTLCSQYCREALIDIALSVFPKGIEWPNYLCDELIKVLDLGEDLDYQGKVGIKDNLDMNVQKFLENTDQVGRFFTIVSLVLVISGAYSGFIFETIERRFEAQGREWIRNILDAAFDRKYESILGIHPKMTEWSLVLITERKIVEQIPSWDIEEDVINMTDYIREEYSKKCKNFADKIEDLSEKPNRNRYFKGALSLTSKLAKSILPSKKIKEFSLELIKNVSSLSTTIVVSGWLSQEDNMWDSWAGLVNYKFQGNTYALRWDSGTEKKMVKKELFSTILNTIGVIVAAPIVKVAHLAMLYRSNPFKKRAKKAETTGYVLADLIASKKLGNACISLVGFSLGTRVIFFCLQRLIELNVKVHDVLLLGGAAPCDIKLWEDCKKVVGGRLINTYSKTDKILSRLYAISRLEKAIGNYPIEIEGVENYDVTDEASGHLMYRECLDKVLEKVEYNIK</sequence>
<dbReference type="Proteomes" id="UP000187209">
    <property type="component" value="Unassembled WGS sequence"/>
</dbReference>
<dbReference type="PANTHER" id="PTHR17920:SF3">
    <property type="entry name" value="TRANSMEMBRANE AND COILED-COIL DOMAIN-CONTAINING PROTEIN 4"/>
    <property type="match status" value="1"/>
</dbReference>
<protein>
    <recommendedName>
        <fullName evidence="8">DUF726 domain-containing protein</fullName>
    </recommendedName>
</protein>
<dbReference type="AlphaFoldDB" id="A0A1R2B754"/>
<comment type="subcellular location">
    <subcellularLocation>
        <location evidence="1">Membrane</location>
        <topology evidence="1">Multi-pass membrane protein</topology>
    </subcellularLocation>
</comment>
<keyword evidence="2 5" id="KW-0812">Transmembrane</keyword>
<dbReference type="OrthoDB" id="313487at2759"/>
<feature type="transmembrane region" description="Helical" evidence="5">
    <location>
        <begin position="550"/>
        <end position="572"/>
    </location>
</feature>
<dbReference type="EMBL" id="MPUH01000901">
    <property type="protein sequence ID" value="OMJ72440.1"/>
    <property type="molecule type" value="Genomic_DNA"/>
</dbReference>
<dbReference type="Pfam" id="PF05277">
    <property type="entry name" value="DUF726"/>
    <property type="match status" value="1"/>
</dbReference>
<reference evidence="6 7" key="1">
    <citation type="submission" date="2016-11" db="EMBL/GenBank/DDBJ databases">
        <title>The macronuclear genome of Stentor coeruleus: a giant cell with tiny introns.</title>
        <authorList>
            <person name="Slabodnick M."/>
            <person name="Ruby J.G."/>
            <person name="Reiff S.B."/>
            <person name="Swart E.C."/>
            <person name="Gosai S."/>
            <person name="Prabakaran S."/>
            <person name="Witkowska E."/>
            <person name="Larue G.E."/>
            <person name="Fisher S."/>
            <person name="Freeman R.M."/>
            <person name="Gunawardena J."/>
            <person name="Chu W."/>
            <person name="Stover N.A."/>
            <person name="Gregory B.D."/>
            <person name="Nowacki M."/>
            <person name="Derisi J."/>
            <person name="Roy S.W."/>
            <person name="Marshall W.F."/>
            <person name="Sood P."/>
        </authorList>
    </citation>
    <scope>NUCLEOTIDE SEQUENCE [LARGE SCALE GENOMIC DNA]</scope>
    <source>
        <strain evidence="6">WM001</strain>
    </source>
</reference>
<evidence type="ECO:0000256" key="4">
    <source>
        <dbReference type="ARBA" id="ARBA00023136"/>
    </source>
</evidence>
<dbReference type="PANTHER" id="PTHR17920">
    <property type="entry name" value="TRANSMEMBRANE AND COILED-COIL DOMAIN-CONTAINING PROTEIN 4 TMCO4"/>
    <property type="match status" value="1"/>
</dbReference>
<evidence type="ECO:0000256" key="3">
    <source>
        <dbReference type="ARBA" id="ARBA00022989"/>
    </source>
</evidence>
<name>A0A1R2B754_9CILI</name>
<evidence type="ECO:0008006" key="8">
    <source>
        <dbReference type="Google" id="ProtNLM"/>
    </source>
</evidence>
<feature type="transmembrane region" description="Helical" evidence="5">
    <location>
        <begin position="345"/>
        <end position="364"/>
    </location>
</feature>
<evidence type="ECO:0000256" key="5">
    <source>
        <dbReference type="SAM" id="Phobius"/>
    </source>
</evidence>
<evidence type="ECO:0000256" key="1">
    <source>
        <dbReference type="ARBA" id="ARBA00004141"/>
    </source>
</evidence>